<evidence type="ECO:0000313" key="1">
    <source>
        <dbReference type="EMBL" id="KAH6921444.1"/>
    </source>
</evidence>
<accession>A0ACB7RLL0</accession>
<gene>
    <name evidence="1" type="ORF">HPB50_000592</name>
</gene>
<name>A0ACB7RLL0_HYAAI</name>
<protein>
    <submittedName>
        <fullName evidence="1">Uncharacterized protein</fullName>
    </submittedName>
</protein>
<evidence type="ECO:0000313" key="2">
    <source>
        <dbReference type="Proteomes" id="UP000821845"/>
    </source>
</evidence>
<comment type="caution">
    <text evidence="1">The sequence shown here is derived from an EMBL/GenBank/DDBJ whole genome shotgun (WGS) entry which is preliminary data.</text>
</comment>
<proteinExistence type="predicted"/>
<reference evidence="1" key="1">
    <citation type="submission" date="2020-05" db="EMBL/GenBank/DDBJ databases">
        <title>Large-scale comparative analyses of tick genomes elucidate their genetic diversity and vector capacities.</title>
        <authorList>
            <person name="Jia N."/>
            <person name="Wang J."/>
            <person name="Shi W."/>
            <person name="Du L."/>
            <person name="Sun Y."/>
            <person name="Zhan W."/>
            <person name="Jiang J."/>
            <person name="Wang Q."/>
            <person name="Zhang B."/>
            <person name="Ji P."/>
            <person name="Sakyi L.B."/>
            <person name="Cui X."/>
            <person name="Yuan T."/>
            <person name="Jiang B."/>
            <person name="Yang W."/>
            <person name="Lam T.T.-Y."/>
            <person name="Chang Q."/>
            <person name="Ding S."/>
            <person name="Wang X."/>
            <person name="Zhu J."/>
            <person name="Ruan X."/>
            <person name="Zhao L."/>
            <person name="Wei J."/>
            <person name="Que T."/>
            <person name="Du C."/>
            <person name="Cheng J."/>
            <person name="Dai P."/>
            <person name="Han X."/>
            <person name="Huang E."/>
            <person name="Gao Y."/>
            <person name="Liu J."/>
            <person name="Shao H."/>
            <person name="Ye R."/>
            <person name="Li L."/>
            <person name="Wei W."/>
            <person name="Wang X."/>
            <person name="Wang C."/>
            <person name="Yang T."/>
            <person name="Huo Q."/>
            <person name="Li W."/>
            <person name="Guo W."/>
            <person name="Chen H."/>
            <person name="Zhou L."/>
            <person name="Ni X."/>
            <person name="Tian J."/>
            <person name="Zhou Y."/>
            <person name="Sheng Y."/>
            <person name="Liu T."/>
            <person name="Pan Y."/>
            <person name="Xia L."/>
            <person name="Li J."/>
            <person name="Zhao F."/>
            <person name="Cao W."/>
        </authorList>
    </citation>
    <scope>NUCLEOTIDE SEQUENCE</scope>
    <source>
        <strain evidence="1">Hyas-2018</strain>
    </source>
</reference>
<dbReference type="EMBL" id="CM023489">
    <property type="protein sequence ID" value="KAH6921444.1"/>
    <property type="molecule type" value="Genomic_DNA"/>
</dbReference>
<dbReference type="Proteomes" id="UP000821845">
    <property type="component" value="Chromosome 9"/>
</dbReference>
<sequence>MFRGQIVWLARSENPRTQADTQARTAASRPLMDNALPARSCQTTPRVRALAHSARKLRDWCKKATKEGASEHTGFGANEVWSRRPLFYHDQPLYTTAAFS</sequence>
<keyword evidence="2" id="KW-1185">Reference proteome</keyword>
<organism evidence="1 2">
    <name type="scientific">Hyalomma asiaticum</name>
    <name type="common">Tick</name>
    <dbReference type="NCBI Taxonomy" id="266040"/>
    <lineage>
        <taxon>Eukaryota</taxon>
        <taxon>Metazoa</taxon>
        <taxon>Ecdysozoa</taxon>
        <taxon>Arthropoda</taxon>
        <taxon>Chelicerata</taxon>
        <taxon>Arachnida</taxon>
        <taxon>Acari</taxon>
        <taxon>Parasitiformes</taxon>
        <taxon>Ixodida</taxon>
        <taxon>Ixodoidea</taxon>
        <taxon>Ixodidae</taxon>
        <taxon>Hyalomminae</taxon>
        <taxon>Hyalomma</taxon>
    </lineage>
</organism>